<evidence type="ECO:0000313" key="4">
    <source>
        <dbReference type="EMBL" id="KAL2062018.1"/>
    </source>
</evidence>
<dbReference type="InterPro" id="IPR045857">
    <property type="entry name" value="O16G_dom_2"/>
</dbReference>
<name>A0ABR4BZ68_9HELO</name>
<dbReference type="Gene3D" id="3.20.20.80">
    <property type="entry name" value="Glycosidases"/>
    <property type="match status" value="1"/>
</dbReference>
<dbReference type="Proteomes" id="UP001595075">
    <property type="component" value="Unassembled WGS sequence"/>
</dbReference>
<dbReference type="Pfam" id="PF00128">
    <property type="entry name" value="Alpha-amylase"/>
    <property type="match status" value="1"/>
</dbReference>
<dbReference type="InterPro" id="IPR017853">
    <property type="entry name" value="GH"/>
</dbReference>
<dbReference type="InterPro" id="IPR013780">
    <property type="entry name" value="Glyco_hydro_b"/>
</dbReference>
<keyword evidence="2" id="KW-0462">Maltose metabolism</keyword>
<dbReference type="Gene3D" id="2.60.40.1180">
    <property type="entry name" value="Golgi alpha-mannosidase II"/>
    <property type="match status" value="1"/>
</dbReference>
<sequence>MIDNHKKWWKSSVVYQIYPASFKDGNGDGIGDIPGIISKLDYIANLGVNIIWLCPMYDSPQVDMGYDISNYEDVYPPYGTLADMELLIQESHARGMRVMLDLVINHTSDQHPWFIDSRSSKDNPKRDWYIWRKARYGSDGQRNPPNNWRANFGGGSAWEWDPTTEEYYLHLFTKEQPDLNWENPEARRAIYASSLSFWLERGVDGFRVDTVNMYSKPPGLPDAPISDPEAEAQAAFTLYCNGPRIHEYLGEMNDILREYNAITVGELPHTPERERVLNYVSAEARQLDMVFQFDVADVGLRKIHNFDTIPRDWTLPDFKKAVARTQDLIRGTDAWTTVFLENHDLSRSISRFASDLPHHRVASGKMLALLETTLSGTLFLYQGQEIGAINAPAEGYPVAEYKDVESILYYKMVNERSGGCLENLDRAFSALQHLARDHSRIPMAWDGALPNAGFSAAGDRENDASTGAGRAKPWMATHPLASEINVADQIKDEGSVLSFWRRMLRFRREHEELLVYGNFRLLQVEDPDLFMFTKDDHQGDIVVVVLNFTKSTKRWKQPCSEELGLVVAQTIQLRMLMSSVDGMDGGNQLAPFEARIYHVDTLES</sequence>
<keyword evidence="5" id="KW-1185">Reference proteome</keyword>
<dbReference type="PANTHER" id="PTHR10357:SF179">
    <property type="entry name" value="NEUTRAL AND BASIC AMINO ACID TRANSPORT PROTEIN RBAT"/>
    <property type="match status" value="1"/>
</dbReference>
<organism evidence="4 5">
    <name type="scientific">Oculimacula yallundae</name>
    <dbReference type="NCBI Taxonomy" id="86028"/>
    <lineage>
        <taxon>Eukaryota</taxon>
        <taxon>Fungi</taxon>
        <taxon>Dikarya</taxon>
        <taxon>Ascomycota</taxon>
        <taxon>Pezizomycotina</taxon>
        <taxon>Leotiomycetes</taxon>
        <taxon>Helotiales</taxon>
        <taxon>Ploettnerulaceae</taxon>
        <taxon>Oculimacula</taxon>
    </lineage>
</organism>
<comment type="caution">
    <text evidence="4">The sequence shown here is derived from an EMBL/GenBank/DDBJ whole genome shotgun (WGS) entry which is preliminary data.</text>
</comment>
<comment type="similarity">
    <text evidence="1">Belongs to the glycosyl hydrolase 13 family.</text>
</comment>
<dbReference type="CDD" id="cd11333">
    <property type="entry name" value="AmyAc_SI_OligoGlu_DGase"/>
    <property type="match status" value="1"/>
</dbReference>
<proteinExistence type="inferred from homology"/>
<dbReference type="EMBL" id="JAZHXI010000017">
    <property type="protein sequence ID" value="KAL2062018.1"/>
    <property type="molecule type" value="Genomic_DNA"/>
</dbReference>
<evidence type="ECO:0000259" key="3">
    <source>
        <dbReference type="SMART" id="SM00642"/>
    </source>
</evidence>
<dbReference type="InterPro" id="IPR006047">
    <property type="entry name" value="GH13_cat_dom"/>
</dbReference>
<gene>
    <name evidence="4" type="ORF">VTL71DRAFT_6284</name>
</gene>
<dbReference type="SUPFAM" id="SSF51445">
    <property type="entry name" value="(Trans)glycosidases"/>
    <property type="match status" value="1"/>
</dbReference>
<reference evidence="4 5" key="1">
    <citation type="journal article" date="2024" name="Commun. Biol.">
        <title>Comparative genomic analysis of thermophilic fungi reveals convergent evolutionary adaptations and gene losses.</title>
        <authorList>
            <person name="Steindorff A.S."/>
            <person name="Aguilar-Pontes M.V."/>
            <person name="Robinson A.J."/>
            <person name="Andreopoulos B."/>
            <person name="LaButti K."/>
            <person name="Kuo A."/>
            <person name="Mondo S."/>
            <person name="Riley R."/>
            <person name="Otillar R."/>
            <person name="Haridas S."/>
            <person name="Lipzen A."/>
            <person name="Grimwood J."/>
            <person name="Schmutz J."/>
            <person name="Clum A."/>
            <person name="Reid I.D."/>
            <person name="Moisan M.C."/>
            <person name="Butler G."/>
            <person name="Nguyen T.T.M."/>
            <person name="Dewar K."/>
            <person name="Conant G."/>
            <person name="Drula E."/>
            <person name="Henrissat B."/>
            <person name="Hansel C."/>
            <person name="Singer S."/>
            <person name="Hutchinson M.I."/>
            <person name="de Vries R.P."/>
            <person name="Natvig D.O."/>
            <person name="Powell A.J."/>
            <person name="Tsang A."/>
            <person name="Grigoriev I.V."/>
        </authorList>
    </citation>
    <scope>NUCLEOTIDE SEQUENCE [LARGE SCALE GENOMIC DNA]</scope>
    <source>
        <strain evidence="4 5">CBS 494.80</strain>
    </source>
</reference>
<protein>
    <recommendedName>
        <fullName evidence="3">Glycosyl hydrolase family 13 catalytic domain-containing protein</fullName>
    </recommendedName>
</protein>
<evidence type="ECO:0000256" key="1">
    <source>
        <dbReference type="ARBA" id="ARBA00008061"/>
    </source>
</evidence>
<feature type="domain" description="Glycosyl hydrolase family 13 catalytic" evidence="3">
    <location>
        <begin position="16"/>
        <end position="440"/>
    </location>
</feature>
<dbReference type="SUPFAM" id="SSF51011">
    <property type="entry name" value="Glycosyl hydrolase domain"/>
    <property type="match status" value="1"/>
</dbReference>
<dbReference type="SMART" id="SM00642">
    <property type="entry name" value="Aamy"/>
    <property type="match status" value="1"/>
</dbReference>
<evidence type="ECO:0000256" key="2">
    <source>
        <dbReference type="ARBA" id="ARBA00026248"/>
    </source>
</evidence>
<accession>A0ABR4BZ68</accession>
<evidence type="ECO:0000313" key="5">
    <source>
        <dbReference type="Proteomes" id="UP001595075"/>
    </source>
</evidence>
<dbReference type="PANTHER" id="PTHR10357">
    <property type="entry name" value="ALPHA-AMYLASE FAMILY MEMBER"/>
    <property type="match status" value="1"/>
</dbReference>
<dbReference type="Gene3D" id="3.90.400.10">
    <property type="entry name" value="Oligo-1,6-glucosidase, Domain 2"/>
    <property type="match status" value="1"/>
</dbReference>